<dbReference type="FunFam" id="1.25.10.10:FF:000284">
    <property type="entry name" value="Serine/threonine-protein kinase TOR"/>
    <property type="match status" value="1"/>
</dbReference>
<evidence type="ECO:0000259" key="18">
    <source>
        <dbReference type="PROSITE" id="PS51190"/>
    </source>
</evidence>
<feature type="domain" description="PI3K/PI4K catalytic" evidence="16">
    <location>
        <begin position="2051"/>
        <end position="2368"/>
    </location>
</feature>
<dbReference type="InterPro" id="IPR003152">
    <property type="entry name" value="FATC_dom"/>
</dbReference>
<dbReference type="Gene3D" id="1.20.120.150">
    <property type="entry name" value="FKBP12-rapamycin binding domain"/>
    <property type="match status" value="1"/>
</dbReference>
<evidence type="ECO:0000256" key="9">
    <source>
        <dbReference type="ARBA" id="ARBA00022777"/>
    </source>
</evidence>
<dbReference type="Gene3D" id="1.10.1070.11">
    <property type="entry name" value="Phosphatidylinositol 3-/4-kinase, catalytic domain"/>
    <property type="match status" value="1"/>
</dbReference>
<dbReference type="Pfam" id="PF02259">
    <property type="entry name" value="FAT"/>
    <property type="match status" value="1"/>
</dbReference>
<evidence type="ECO:0000256" key="7">
    <source>
        <dbReference type="ARBA" id="ARBA00022737"/>
    </source>
</evidence>
<evidence type="ECO:0000256" key="6">
    <source>
        <dbReference type="ARBA" id="ARBA00022679"/>
    </source>
</evidence>
<accession>A0A5J9U5Q5</accession>
<dbReference type="FunFam" id="1.25.10.10:FF:000694">
    <property type="entry name" value="Serine/threonine-protein kinase TOR"/>
    <property type="match status" value="1"/>
</dbReference>
<dbReference type="InterPro" id="IPR003151">
    <property type="entry name" value="PIK-rel_kinase_FAT"/>
</dbReference>
<dbReference type="InterPro" id="IPR057564">
    <property type="entry name" value="HEAT_ATR"/>
</dbReference>
<dbReference type="PANTHER" id="PTHR11139:SF9">
    <property type="entry name" value="SERINE_THREONINE-PROTEIN KINASE MTOR"/>
    <property type="match status" value="1"/>
</dbReference>
<evidence type="ECO:0000256" key="14">
    <source>
        <dbReference type="RuleBase" id="RU364109"/>
    </source>
</evidence>
<protein>
    <recommendedName>
        <fullName evidence="13 14">Serine/threonine-protein kinase TOR</fullName>
        <ecNumber evidence="2 14">2.7.11.1</ecNumber>
    </recommendedName>
</protein>
<dbReference type="PROSITE" id="PS00916">
    <property type="entry name" value="PI3_4_KINASE_2"/>
    <property type="match status" value="1"/>
</dbReference>
<sequence length="2536" mass="285114">MKPSPHFPEIGKKPKDLIAKEHGFNIAAYISSGADVIAAALRKHVEEEARDLSGEAFLRFMEQLYEQISSLLQSNDVAENLLALRAIDALIDMPFGEGASKVSKFASFLRNVFEVKRDPEILVPASTVLGHLAKAGGAMTADEVEIQIKTALGWLGGDRVEYRRFAAVLILKEMAENASTVFNVHVPEFVDAIWVALRDPKQAVRERAVEALRACLHVIEKRETRWRVQWYYRMCEAAQVGLGKNASVHSIHGSLLAVGELLRNTGEFMMSRYREVADIVLDYLRHRDQLVRRSITSLLPRIAHFLRDRFVTNYLKICMDHILFVLRTPDERASGFVALGEMAGALGVELVPYLPAITSHLQEAIAPRRGRPSLEAISCVGSFAKAMGPAMEPHIRSGLLDAMFSAGLSDKLVEALESISTSISSLLPTIQERLLDCISQALPKSSVRSVASAGRASRSNSLQQFVDSSSPVLVQLALRTLANFNFKGHELLEFARESVILYLEDEDCSTRKAASVCCCRLVAHSLSASSTSQFSTNRPSRMGGAKRRRLVEEIVEKLLIAAVADADVGVRSSVFKALYKNPTFDDFLAQAGILTSIFVALNDEEYDVRELAISVAGRLSEKNPAYVLPALRRYLIQLLTYLDQSMDSKCKEESARLLGCLIRSCARLILPYIAPVHKALVTRLCEGTGPNANNALAAGVLATVGELAKVGGFAMRQYLPELMPVVVDALLDGSAVSKREVAVATLGQIIQSTGYVIAPYNEYPPLLGLLLKLLNGELEWSTRLEVLKVLGIMGALDPHAHKRNQHNLPGQHREVLRPTIETAQHIVSMEELPTDFWPSFSASEDYYSTVAISSLMRILRDPSLSSYHQMVVGSLIFIFKSMGLGCVPYLPKVLPELFRAVRMCEDGGLKEFITWKLGTLVSIVRQHIRKYLQDILSLISELWISSFSLPAPIRTVQSPQGSPVLHLVEQLCLALNDEFRLYLLHILPSCIQVLGDAERCNDYYYVPDILHTLEVFGGNLDEHMHLVAPVLVRLFKVELVDIRRRAIVTLTKLIPKVQVGTHVSSLVHHLKLVLDGNNDDLRKEAAEALCCLAHALGEEFTIFIPSIRKILVKHHLRYRKWDEIENRLVRRESLITENLSLQKYTQCPPDVISDPLDDFDGAPSEAADETQRQSRSHQVNDVRLRSAGEASQRSTREDWAEWMRHFSIALLKESPSPALRTCARLAQLQPSVGRELFAAGFASCWAQMNESSQEQLVRSLKTAFSSQNIPPEILATLLNLAEFMEHDEKPLPIDTRLLGALAEKCRAFAKALHYKEMEFEAVCTKKMGANPVTVVESLIHINNQLHQHEAAIGILTYSQQHLEVQLKESWYEKLHRWDEALRAYTIKSSQASSPLQNLDAQLGRMRCLAALARWEDLSALCREQWTGSEPSARLEMAPLAANAAWHMGEWDHMAEYVSRLDDGDENKLRMLGNTTASGDGSSNGAFFRAVLSVRYKKYDEAKLYVERARRCLATELAALVLESYERAYNNMVRVQQLSELEEVIDYCTLPVESPVAEGRRELIRNMWNERIKGTKQNVEVWQALLAVRELVLPPNEDRDTWIKFAKLCWKNGRISQARSTLVKLLQFDPESSPEMMLYHAHPQVVLAYLKYQYAIGDELKRREAFSRLQELSVQLATTMSSFSGISPNHGTIPNSGVPLIARVYLTLGSWKRALSPALDDDSIQEMLISYKNATLSANDWGKAWHKWALFNTEVMSWYTMRGRPDIAGKYVVAAVTGYFYSIAWASTTKGVDDSLQDILRLLTLWFNHGATSEVQMALQNGFQLVKIEMWLVVLPQIIARIHSNNRVVRELIQSLLVRIGKGHPQALMYPLLVACKSISILRQRAAQEVVDKIRQHSGGLVDQAQLVSKELIRVAILWHEMWHEALEEASRMYFGEHNIEGMLAVLEPLHAMLERGAETIKENAFIQAYGHELLEAHECCLKYRATGEDAELTKAWDLYYHVFRRIDKQLPSLTTLDLHSVSPELLKCRKLELAVPGTYTADSPVVTIEYFVPQLNVITSKQRPRKLTIHGSDGNDYQFLLKGHEDLRQDERVMQLFGLVNTLLENSRKTSEKDLSIQRYAVIPLSPNSGLIGWVPNCDTLHALIREYRDARKIFLNQEHRLMLAFAPDYDHLPLIAKVEVFEHALQNTEGNDLAKVLWLKSRTSEVWLERRTNYTRSLAVMSMVGYLLGLGDRHPSNLMLDRHSGKILHIDFGDCFEASMNREKFPEKVPFRLTRMLVKAMEVSGIEGTFRTTCENVMQVLRTNRDSVMAMMEAFVHDPLINWRLFNFNEVPQVPNYGNASAHTVVTSEEAATNRELMQPHRGVRERELLQAVNQLGDANEVLNERAVAVMARMSHKLTGRDFSSGSSGASSSTQHGSEHMASGDARDVEPGLSVKVQVQKLILQATSHENLCQNYVGLFTVGCLSLFHSTGGARFGKLSCKQWHVNIVNTMYSTGILVCCLYVECNVVSSSVTFVNERCRWPFYFHLCSEPWGP</sequence>
<dbReference type="GO" id="GO:0016242">
    <property type="term" value="P:negative regulation of macroautophagy"/>
    <property type="evidence" value="ECO:0007669"/>
    <property type="project" value="TreeGrafter"/>
</dbReference>
<feature type="domain" description="FAT" evidence="17">
    <location>
        <begin position="1297"/>
        <end position="1877"/>
    </location>
</feature>
<dbReference type="CDD" id="cd05169">
    <property type="entry name" value="PIKKc_TOR"/>
    <property type="match status" value="1"/>
</dbReference>
<dbReference type="FunFam" id="1.20.120.150:FF:000001">
    <property type="entry name" value="Serine/threonine-protein kinase TOR"/>
    <property type="match status" value="1"/>
</dbReference>
<dbReference type="SUPFAM" id="SSF47212">
    <property type="entry name" value="FKBP12-rapamycin-binding domain of FKBP-rapamycin-associated protein (FRAP)"/>
    <property type="match status" value="1"/>
</dbReference>
<evidence type="ECO:0000256" key="2">
    <source>
        <dbReference type="ARBA" id="ARBA00012513"/>
    </source>
</evidence>
<dbReference type="Gene3D" id="1.25.40.10">
    <property type="entry name" value="Tetratricopeptide repeat domain"/>
    <property type="match status" value="1"/>
</dbReference>
<dbReference type="GO" id="GO:0031931">
    <property type="term" value="C:TORC1 complex"/>
    <property type="evidence" value="ECO:0007669"/>
    <property type="project" value="TreeGrafter"/>
</dbReference>
<dbReference type="EC" id="2.7.11.1" evidence="2 14"/>
<dbReference type="GO" id="GO:0005524">
    <property type="term" value="F:ATP binding"/>
    <property type="evidence" value="ECO:0007669"/>
    <property type="project" value="UniProtKB-KW"/>
</dbReference>
<feature type="domain" description="FATC" evidence="18">
    <location>
        <begin position="2432"/>
        <end position="2469"/>
    </location>
</feature>
<dbReference type="InterPro" id="IPR011009">
    <property type="entry name" value="Kinase-like_dom_sf"/>
</dbReference>
<organism evidence="19 20">
    <name type="scientific">Eragrostis curvula</name>
    <name type="common">weeping love grass</name>
    <dbReference type="NCBI Taxonomy" id="38414"/>
    <lineage>
        <taxon>Eukaryota</taxon>
        <taxon>Viridiplantae</taxon>
        <taxon>Streptophyta</taxon>
        <taxon>Embryophyta</taxon>
        <taxon>Tracheophyta</taxon>
        <taxon>Spermatophyta</taxon>
        <taxon>Magnoliopsida</taxon>
        <taxon>Liliopsida</taxon>
        <taxon>Poales</taxon>
        <taxon>Poaceae</taxon>
        <taxon>PACMAD clade</taxon>
        <taxon>Chloridoideae</taxon>
        <taxon>Eragrostideae</taxon>
        <taxon>Eragrostidinae</taxon>
        <taxon>Eragrostis</taxon>
    </lineage>
</organism>
<dbReference type="OrthoDB" id="381190at2759"/>
<evidence type="ECO:0000256" key="4">
    <source>
        <dbReference type="ARBA" id="ARBA00022527"/>
    </source>
</evidence>
<feature type="compositionally biased region" description="Low complexity" evidence="15">
    <location>
        <begin position="2405"/>
        <end position="2417"/>
    </location>
</feature>
<dbReference type="PROSITE" id="PS51189">
    <property type="entry name" value="FAT"/>
    <property type="match status" value="1"/>
</dbReference>
<evidence type="ECO:0000256" key="1">
    <source>
        <dbReference type="ARBA" id="ARBA00011031"/>
    </source>
</evidence>
<evidence type="ECO:0000256" key="11">
    <source>
        <dbReference type="ARBA" id="ARBA00047899"/>
    </source>
</evidence>
<dbReference type="FunFam" id="1.25.10.10:FF:000699">
    <property type="entry name" value="Serine/threonine-protein kinase TOR"/>
    <property type="match status" value="1"/>
</dbReference>
<dbReference type="Gene3D" id="1.25.10.10">
    <property type="entry name" value="Leucine-rich Repeat Variant"/>
    <property type="match status" value="4"/>
</dbReference>
<evidence type="ECO:0000259" key="17">
    <source>
        <dbReference type="PROSITE" id="PS51189"/>
    </source>
</evidence>
<evidence type="ECO:0000313" key="20">
    <source>
        <dbReference type="Proteomes" id="UP000324897"/>
    </source>
</evidence>
<dbReference type="GO" id="GO:0005737">
    <property type="term" value="C:cytoplasm"/>
    <property type="evidence" value="ECO:0007669"/>
    <property type="project" value="TreeGrafter"/>
</dbReference>
<evidence type="ECO:0000256" key="13">
    <source>
        <dbReference type="ARBA" id="ARBA00069838"/>
    </source>
</evidence>
<dbReference type="EMBL" id="RWGY01000029">
    <property type="protein sequence ID" value="TVU18963.1"/>
    <property type="molecule type" value="Genomic_DNA"/>
</dbReference>
<dbReference type="SUPFAM" id="SSF56112">
    <property type="entry name" value="Protein kinase-like (PK-like)"/>
    <property type="match status" value="1"/>
</dbReference>
<comment type="catalytic activity">
    <reaction evidence="11 14">
        <text>L-threonyl-[protein] + ATP = O-phospho-L-threonyl-[protein] + ADP + H(+)</text>
        <dbReference type="Rhea" id="RHEA:46608"/>
        <dbReference type="Rhea" id="RHEA-COMP:11060"/>
        <dbReference type="Rhea" id="RHEA-COMP:11605"/>
        <dbReference type="ChEBI" id="CHEBI:15378"/>
        <dbReference type="ChEBI" id="CHEBI:30013"/>
        <dbReference type="ChEBI" id="CHEBI:30616"/>
        <dbReference type="ChEBI" id="CHEBI:61977"/>
        <dbReference type="ChEBI" id="CHEBI:456216"/>
        <dbReference type="EC" id="2.7.11.1"/>
    </reaction>
</comment>
<dbReference type="SMART" id="SM01343">
    <property type="entry name" value="FATC"/>
    <property type="match status" value="1"/>
</dbReference>
<keyword evidence="8 14" id="KW-0547">Nucleotide-binding</keyword>
<dbReference type="SMART" id="SM01346">
    <property type="entry name" value="DUF3385"/>
    <property type="match status" value="1"/>
</dbReference>
<keyword evidence="10 14" id="KW-0067">ATP-binding</keyword>
<dbReference type="InterPro" id="IPR018936">
    <property type="entry name" value="PI3/4_kinase_CS"/>
</dbReference>
<reference evidence="19 20" key="1">
    <citation type="journal article" date="2019" name="Sci. Rep.">
        <title>A high-quality genome of Eragrostis curvula grass provides insights into Poaceae evolution and supports new strategies to enhance forage quality.</title>
        <authorList>
            <person name="Carballo J."/>
            <person name="Santos B.A.C.M."/>
            <person name="Zappacosta D."/>
            <person name="Garbus I."/>
            <person name="Selva J.P."/>
            <person name="Gallo C.A."/>
            <person name="Diaz A."/>
            <person name="Albertini E."/>
            <person name="Caccamo M."/>
            <person name="Echenique V."/>
        </authorList>
    </citation>
    <scope>NUCLEOTIDE SEQUENCE [LARGE SCALE GENOMIC DNA]</scope>
    <source>
        <strain evidence="20">cv. Victoria</strain>
        <tissue evidence="19">Leaf</tissue>
    </source>
</reference>
<evidence type="ECO:0000256" key="5">
    <source>
        <dbReference type="ARBA" id="ARBA00022604"/>
    </source>
</evidence>
<evidence type="ECO:0000256" key="3">
    <source>
        <dbReference type="ARBA" id="ARBA00022473"/>
    </source>
</evidence>
<dbReference type="GO" id="GO:0005634">
    <property type="term" value="C:nucleus"/>
    <property type="evidence" value="ECO:0007669"/>
    <property type="project" value="TreeGrafter"/>
</dbReference>
<dbReference type="Pfam" id="PF00454">
    <property type="entry name" value="PI3_PI4_kinase"/>
    <property type="match status" value="1"/>
</dbReference>
<keyword evidence="3" id="KW-0217">Developmental protein</keyword>
<comment type="caution">
    <text evidence="19">The sequence shown here is derived from an EMBL/GenBank/DDBJ whole genome shotgun (WGS) entry which is preliminary data.</text>
</comment>
<evidence type="ECO:0000256" key="12">
    <source>
        <dbReference type="ARBA" id="ARBA00048679"/>
    </source>
</evidence>
<proteinExistence type="inferred from homology"/>
<dbReference type="InterPro" id="IPR036940">
    <property type="entry name" value="PI3/4_kinase_cat_sf"/>
</dbReference>
<feature type="region of interest" description="Disordered" evidence="15">
    <location>
        <begin position="1155"/>
        <end position="1190"/>
    </location>
</feature>
<dbReference type="InterPro" id="IPR016024">
    <property type="entry name" value="ARM-type_fold"/>
</dbReference>
<keyword evidence="7" id="KW-0677">Repeat</keyword>
<dbReference type="Proteomes" id="UP000324897">
    <property type="component" value="Chromosome 7"/>
</dbReference>
<dbReference type="PROSITE" id="PS00915">
    <property type="entry name" value="PI3_4_KINASE_1"/>
    <property type="match status" value="1"/>
</dbReference>
<dbReference type="Pfam" id="PF11865">
    <property type="entry name" value="mTOR_dom"/>
    <property type="match status" value="1"/>
</dbReference>
<name>A0A5J9U5Q5_9POAL</name>
<evidence type="ECO:0000259" key="16">
    <source>
        <dbReference type="PROSITE" id="PS50290"/>
    </source>
</evidence>
<dbReference type="InterPro" id="IPR050517">
    <property type="entry name" value="DDR_Repair_Kinase"/>
</dbReference>
<dbReference type="PROSITE" id="PS50290">
    <property type="entry name" value="PI3_4_KINASE_3"/>
    <property type="match status" value="1"/>
</dbReference>
<dbReference type="InterPro" id="IPR026683">
    <property type="entry name" value="TOR_cat"/>
</dbReference>
<dbReference type="InterPro" id="IPR009076">
    <property type="entry name" value="FRB_dom"/>
</dbReference>
<dbReference type="GO" id="GO:0031932">
    <property type="term" value="C:TORC2 complex"/>
    <property type="evidence" value="ECO:0007669"/>
    <property type="project" value="TreeGrafter"/>
</dbReference>
<dbReference type="Gene3D" id="3.30.1010.10">
    <property type="entry name" value="Phosphatidylinositol 3-kinase Catalytic Subunit, Chain A, domain 4"/>
    <property type="match status" value="1"/>
</dbReference>
<dbReference type="GO" id="GO:0044877">
    <property type="term" value="F:protein-containing complex binding"/>
    <property type="evidence" value="ECO:0007669"/>
    <property type="project" value="InterPro"/>
</dbReference>
<dbReference type="SMART" id="SM01345">
    <property type="entry name" value="Rapamycin_bind"/>
    <property type="match status" value="1"/>
</dbReference>
<evidence type="ECO:0000313" key="19">
    <source>
        <dbReference type="EMBL" id="TVU18963.1"/>
    </source>
</evidence>
<evidence type="ECO:0000256" key="8">
    <source>
        <dbReference type="ARBA" id="ARBA00022741"/>
    </source>
</evidence>
<keyword evidence="6 14" id="KW-0808">Transferase</keyword>
<feature type="region of interest" description="Disordered" evidence="15">
    <location>
        <begin position="2401"/>
        <end position="2428"/>
    </location>
</feature>
<dbReference type="GO" id="GO:0080090">
    <property type="term" value="P:regulation of primary metabolic process"/>
    <property type="evidence" value="ECO:0007669"/>
    <property type="project" value="UniProtKB-ARBA"/>
</dbReference>
<keyword evidence="9 14" id="KW-0418">Kinase</keyword>
<gene>
    <name evidence="19" type="ORF">EJB05_35086</name>
</gene>
<dbReference type="Pfam" id="PF02260">
    <property type="entry name" value="FATC"/>
    <property type="match status" value="1"/>
</dbReference>
<evidence type="ECO:0000256" key="15">
    <source>
        <dbReference type="SAM" id="MobiDB-lite"/>
    </source>
</evidence>
<dbReference type="GO" id="GO:0004674">
    <property type="term" value="F:protein serine/threonine kinase activity"/>
    <property type="evidence" value="ECO:0007669"/>
    <property type="project" value="UniProtKB-KW"/>
</dbReference>
<dbReference type="Pfam" id="PF08771">
    <property type="entry name" value="FRB_dom"/>
    <property type="match status" value="1"/>
</dbReference>
<dbReference type="FunFam" id="3.30.1010.10:FF:000006">
    <property type="entry name" value="Serine/threonine-protein kinase TOR"/>
    <property type="match status" value="1"/>
</dbReference>
<keyword evidence="4 14" id="KW-0723">Serine/threonine-protein kinase</keyword>
<dbReference type="InterPro" id="IPR000403">
    <property type="entry name" value="PI3/4_kinase_cat_dom"/>
</dbReference>
<dbReference type="Gramene" id="TVU18963">
    <property type="protein sequence ID" value="TVU18963"/>
    <property type="gene ID" value="EJB05_35086"/>
</dbReference>
<dbReference type="Pfam" id="PF23593">
    <property type="entry name" value="HEAT_ATR"/>
    <property type="match status" value="1"/>
</dbReference>
<keyword evidence="20" id="KW-1185">Reference proteome</keyword>
<dbReference type="InterPro" id="IPR024585">
    <property type="entry name" value="mTOR_dom"/>
</dbReference>
<dbReference type="SMART" id="SM00146">
    <property type="entry name" value="PI3Kc"/>
    <property type="match status" value="1"/>
</dbReference>
<comment type="similarity">
    <text evidence="1 14">Belongs to the PI3/PI4-kinase family.</text>
</comment>
<dbReference type="InterPro" id="IPR036738">
    <property type="entry name" value="FRB_sf"/>
</dbReference>
<dbReference type="GO" id="GO:0031929">
    <property type="term" value="P:TOR signaling"/>
    <property type="evidence" value="ECO:0007669"/>
    <property type="project" value="TreeGrafter"/>
</dbReference>
<dbReference type="InterPro" id="IPR011989">
    <property type="entry name" value="ARM-like"/>
</dbReference>
<dbReference type="GO" id="GO:0106310">
    <property type="term" value="F:protein serine kinase activity"/>
    <property type="evidence" value="ECO:0007669"/>
    <property type="project" value="RHEA"/>
</dbReference>
<keyword evidence="5" id="KW-0341">Growth regulation</keyword>
<dbReference type="SUPFAM" id="SSF48371">
    <property type="entry name" value="ARM repeat"/>
    <property type="match status" value="2"/>
</dbReference>
<dbReference type="PROSITE" id="PS51190">
    <property type="entry name" value="FATC"/>
    <property type="match status" value="1"/>
</dbReference>
<comment type="catalytic activity">
    <reaction evidence="12">
        <text>L-seryl-[protein] + ATP = O-phospho-L-seryl-[protein] + ADP + H(+)</text>
        <dbReference type="Rhea" id="RHEA:17989"/>
        <dbReference type="Rhea" id="RHEA-COMP:9863"/>
        <dbReference type="Rhea" id="RHEA-COMP:11604"/>
        <dbReference type="ChEBI" id="CHEBI:15378"/>
        <dbReference type="ChEBI" id="CHEBI:29999"/>
        <dbReference type="ChEBI" id="CHEBI:30616"/>
        <dbReference type="ChEBI" id="CHEBI:83421"/>
        <dbReference type="ChEBI" id="CHEBI:456216"/>
        <dbReference type="EC" id="2.7.11.1"/>
    </reaction>
</comment>
<dbReference type="FunFam" id="1.10.1070.11:FF:000017">
    <property type="entry name" value="Serine/threonine-protein kinase TOR"/>
    <property type="match status" value="1"/>
</dbReference>
<dbReference type="InterPro" id="IPR014009">
    <property type="entry name" value="PIK_FAT"/>
</dbReference>
<dbReference type="PANTHER" id="PTHR11139">
    <property type="entry name" value="ATAXIA TELANGIECTASIA MUTATED ATM -RELATED"/>
    <property type="match status" value="1"/>
</dbReference>
<dbReference type="InterPro" id="IPR011990">
    <property type="entry name" value="TPR-like_helical_dom_sf"/>
</dbReference>
<evidence type="ECO:0000256" key="10">
    <source>
        <dbReference type="ARBA" id="ARBA00022840"/>
    </source>
</evidence>